<proteinExistence type="predicted"/>
<evidence type="ECO:0000313" key="1">
    <source>
        <dbReference type="EMBL" id="KAJ8353956.1"/>
    </source>
</evidence>
<protein>
    <submittedName>
        <fullName evidence="1">Uncharacterized protein</fullName>
    </submittedName>
</protein>
<dbReference type="Proteomes" id="UP001152622">
    <property type="component" value="Chromosome 7"/>
</dbReference>
<sequence length="69" mass="7320">MNPNGLVAAPIDAEALSMDRLKGTRAYMTGWTHRNIPPALNSLPVGMAASAANRDRQACTVTMSDLPLP</sequence>
<accession>A0A9Q1IVB9</accession>
<dbReference type="EMBL" id="JAINUF010000007">
    <property type="protein sequence ID" value="KAJ8353956.1"/>
    <property type="molecule type" value="Genomic_DNA"/>
</dbReference>
<name>A0A9Q1IVB9_SYNKA</name>
<reference evidence="1" key="1">
    <citation type="journal article" date="2023" name="Science">
        <title>Genome structures resolve the early diversification of teleost fishes.</title>
        <authorList>
            <person name="Parey E."/>
            <person name="Louis A."/>
            <person name="Montfort J."/>
            <person name="Bouchez O."/>
            <person name="Roques C."/>
            <person name="Iampietro C."/>
            <person name="Lluch J."/>
            <person name="Castinel A."/>
            <person name="Donnadieu C."/>
            <person name="Desvignes T."/>
            <person name="Floi Bucao C."/>
            <person name="Jouanno E."/>
            <person name="Wen M."/>
            <person name="Mejri S."/>
            <person name="Dirks R."/>
            <person name="Jansen H."/>
            <person name="Henkel C."/>
            <person name="Chen W.J."/>
            <person name="Zahm M."/>
            <person name="Cabau C."/>
            <person name="Klopp C."/>
            <person name="Thompson A.W."/>
            <person name="Robinson-Rechavi M."/>
            <person name="Braasch I."/>
            <person name="Lecointre G."/>
            <person name="Bobe J."/>
            <person name="Postlethwait J.H."/>
            <person name="Berthelot C."/>
            <person name="Roest Crollius H."/>
            <person name="Guiguen Y."/>
        </authorList>
    </citation>
    <scope>NUCLEOTIDE SEQUENCE</scope>
    <source>
        <strain evidence="1">WJC10195</strain>
    </source>
</reference>
<keyword evidence="2" id="KW-1185">Reference proteome</keyword>
<dbReference type="AlphaFoldDB" id="A0A9Q1IVB9"/>
<comment type="caution">
    <text evidence="1">The sequence shown here is derived from an EMBL/GenBank/DDBJ whole genome shotgun (WGS) entry which is preliminary data.</text>
</comment>
<evidence type="ECO:0000313" key="2">
    <source>
        <dbReference type="Proteomes" id="UP001152622"/>
    </source>
</evidence>
<gene>
    <name evidence="1" type="ORF">SKAU_G00215230</name>
</gene>
<organism evidence="1 2">
    <name type="scientific">Synaphobranchus kaupii</name>
    <name type="common">Kaup's arrowtooth eel</name>
    <dbReference type="NCBI Taxonomy" id="118154"/>
    <lineage>
        <taxon>Eukaryota</taxon>
        <taxon>Metazoa</taxon>
        <taxon>Chordata</taxon>
        <taxon>Craniata</taxon>
        <taxon>Vertebrata</taxon>
        <taxon>Euteleostomi</taxon>
        <taxon>Actinopterygii</taxon>
        <taxon>Neopterygii</taxon>
        <taxon>Teleostei</taxon>
        <taxon>Anguilliformes</taxon>
        <taxon>Synaphobranchidae</taxon>
        <taxon>Synaphobranchus</taxon>
    </lineage>
</organism>